<dbReference type="GO" id="GO:0016114">
    <property type="term" value="P:terpenoid biosynthetic process"/>
    <property type="evidence" value="ECO:0007669"/>
    <property type="project" value="InterPro"/>
</dbReference>
<evidence type="ECO:0000256" key="7">
    <source>
        <dbReference type="ARBA" id="ARBA00032554"/>
    </source>
</evidence>
<dbReference type="InterPro" id="IPR036554">
    <property type="entry name" value="GHMP_kinase_C_sf"/>
</dbReference>
<evidence type="ECO:0000256" key="6">
    <source>
        <dbReference type="ARBA" id="ARBA00022840"/>
    </source>
</evidence>
<comment type="caution">
    <text evidence="10">The sequence shown here is derived from an EMBL/GenBank/DDBJ whole genome shotgun (WGS) entry which is preliminary data.</text>
</comment>
<keyword evidence="3" id="KW-0808">Transferase</keyword>
<dbReference type="SUPFAM" id="SSF55060">
    <property type="entry name" value="GHMP Kinase, C-terminal domain"/>
    <property type="match status" value="1"/>
</dbReference>
<dbReference type="AlphaFoldDB" id="A0A0F9HU54"/>
<dbReference type="PIRSF" id="PIRSF010376">
    <property type="entry name" value="IspE"/>
    <property type="match status" value="1"/>
</dbReference>
<dbReference type="SUPFAM" id="SSF54211">
    <property type="entry name" value="Ribosomal protein S5 domain 2-like"/>
    <property type="match status" value="1"/>
</dbReference>
<evidence type="ECO:0000256" key="2">
    <source>
        <dbReference type="ARBA" id="ARBA00012052"/>
    </source>
</evidence>
<feature type="domain" description="GHMP kinase N-terminal" evidence="8">
    <location>
        <begin position="116"/>
        <end position="194"/>
    </location>
</feature>
<keyword evidence="5" id="KW-0418">Kinase</keyword>
<keyword evidence="4" id="KW-0547">Nucleotide-binding</keyword>
<dbReference type="EC" id="2.7.1.148" evidence="2"/>
<evidence type="ECO:0000256" key="3">
    <source>
        <dbReference type="ARBA" id="ARBA00022679"/>
    </source>
</evidence>
<dbReference type="Pfam" id="PF00288">
    <property type="entry name" value="GHMP_kinases_N"/>
    <property type="match status" value="1"/>
</dbReference>
<protein>
    <recommendedName>
        <fullName evidence="2">4-(cytidine 5'-diphospho)-2-C-methyl-D-erythritol kinase</fullName>
        <ecNumber evidence="2">2.7.1.148</ecNumber>
    </recommendedName>
    <alternativeName>
        <fullName evidence="7">4-(cytidine-5'-diphospho)-2-C-methyl-D-erythritol kinase</fullName>
    </alternativeName>
</protein>
<dbReference type="InterPro" id="IPR014721">
    <property type="entry name" value="Ribsml_uS5_D2-typ_fold_subgr"/>
</dbReference>
<dbReference type="Gene3D" id="3.30.230.10">
    <property type="match status" value="1"/>
</dbReference>
<evidence type="ECO:0000256" key="5">
    <source>
        <dbReference type="ARBA" id="ARBA00022777"/>
    </source>
</evidence>
<dbReference type="Pfam" id="PF08544">
    <property type="entry name" value="GHMP_kinases_C"/>
    <property type="match status" value="1"/>
</dbReference>
<organism evidence="10">
    <name type="scientific">marine sediment metagenome</name>
    <dbReference type="NCBI Taxonomy" id="412755"/>
    <lineage>
        <taxon>unclassified sequences</taxon>
        <taxon>metagenomes</taxon>
        <taxon>ecological metagenomes</taxon>
    </lineage>
</organism>
<evidence type="ECO:0000259" key="9">
    <source>
        <dbReference type="Pfam" id="PF08544"/>
    </source>
</evidence>
<dbReference type="GO" id="GO:0005524">
    <property type="term" value="F:ATP binding"/>
    <property type="evidence" value="ECO:0007669"/>
    <property type="project" value="UniProtKB-KW"/>
</dbReference>
<dbReference type="PANTHER" id="PTHR43527">
    <property type="entry name" value="4-DIPHOSPHOCYTIDYL-2-C-METHYL-D-ERYTHRITOL KINASE, CHLOROPLASTIC"/>
    <property type="match status" value="1"/>
</dbReference>
<proteinExistence type="inferred from homology"/>
<gene>
    <name evidence="10" type="ORF">LCGC14_1741470</name>
</gene>
<feature type="non-terminal residue" evidence="10">
    <location>
        <position position="1"/>
    </location>
</feature>
<dbReference type="InterPro" id="IPR020568">
    <property type="entry name" value="Ribosomal_Su5_D2-typ_SF"/>
</dbReference>
<dbReference type="HAMAP" id="MF_00061">
    <property type="entry name" value="IspE"/>
    <property type="match status" value="1"/>
</dbReference>
<dbReference type="InterPro" id="IPR013750">
    <property type="entry name" value="GHMP_kinase_C_dom"/>
</dbReference>
<sequence length="339" mass="37772">PKDNLVLRISYIVLRNTHHARRNTRMSFGRTYNFLVHQQESGRLITKEQMTEKITLRVAAKINLYLNILGKRNDGYHEIESIMQSITLYDRLTLRPLNQGIRILSNESDIPVDRENICYKTAKLFLQKTNLNKGLQIEIHKAIPVKAGLGGGSADAAATLWGMNRLFQSGLLLSDLKEWASLLGADIPFCLQGGTSLVRGKGEILISLPPLKNGWLVLLDPTVPISTAWAYERVRIGLTKKKLSAKLLAKSIRKEGLLGISNSLYNKLEEVVLERFPLVGSVKEKMKEAGARGALMTGSGSTVFAIVEDRQKGQEILSKLKGMGRGYLVQPIDRSLKEV</sequence>
<feature type="domain" description="GHMP kinase C-terminal" evidence="9">
    <location>
        <begin position="258"/>
        <end position="323"/>
    </location>
</feature>
<dbReference type="EMBL" id="LAZR01015935">
    <property type="protein sequence ID" value="KKM06687.1"/>
    <property type="molecule type" value="Genomic_DNA"/>
</dbReference>
<dbReference type="InterPro" id="IPR004424">
    <property type="entry name" value="IspE"/>
</dbReference>
<accession>A0A0F9HU54</accession>
<name>A0A0F9HU54_9ZZZZ</name>
<dbReference type="PANTHER" id="PTHR43527:SF2">
    <property type="entry name" value="4-DIPHOSPHOCYTIDYL-2-C-METHYL-D-ERYTHRITOL KINASE, CHLOROPLASTIC"/>
    <property type="match status" value="1"/>
</dbReference>
<dbReference type="GO" id="GO:0050515">
    <property type="term" value="F:4-(cytidine 5'-diphospho)-2-C-methyl-D-erythritol kinase activity"/>
    <property type="evidence" value="ECO:0007669"/>
    <property type="project" value="UniProtKB-EC"/>
</dbReference>
<dbReference type="Gene3D" id="3.30.70.890">
    <property type="entry name" value="GHMP kinase, C-terminal domain"/>
    <property type="match status" value="1"/>
</dbReference>
<reference evidence="10" key="1">
    <citation type="journal article" date="2015" name="Nature">
        <title>Complex archaea that bridge the gap between prokaryotes and eukaryotes.</title>
        <authorList>
            <person name="Spang A."/>
            <person name="Saw J.H."/>
            <person name="Jorgensen S.L."/>
            <person name="Zaremba-Niedzwiedzka K."/>
            <person name="Martijn J."/>
            <person name="Lind A.E."/>
            <person name="van Eijk R."/>
            <person name="Schleper C."/>
            <person name="Guy L."/>
            <person name="Ettema T.J."/>
        </authorList>
    </citation>
    <scope>NUCLEOTIDE SEQUENCE</scope>
</reference>
<comment type="similarity">
    <text evidence="1">Belongs to the GHMP kinase family. IspE subfamily.</text>
</comment>
<evidence type="ECO:0000256" key="1">
    <source>
        <dbReference type="ARBA" id="ARBA00009684"/>
    </source>
</evidence>
<evidence type="ECO:0000259" key="8">
    <source>
        <dbReference type="Pfam" id="PF00288"/>
    </source>
</evidence>
<evidence type="ECO:0000256" key="4">
    <source>
        <dbReference type="ARBA" id="ARBA00022741"/>
    </source>
</evidence>
<dbReference type="NCBIfam" id="TIGR00154">
    <property type="entry name" value="ispE"/>
    <property type="match status" value="1"/>
</dbReference>
<evidence type="ECO:0000313" key="10">
    <source>
        <dbReference type="EMBL" id="KKM06687.1"/>
    </source>
</evidence>
<keyword evidence="6" id="KW-0067">ATP-binding</keyword>
<dbReference type="InterPro" id="IPR006204">
    <property type="entry name" value="GHMP_kinase_N_dom"/>
</dbReference>